<evidence type="ECO:0000256" key="1">
    <source>
        <dbReference type="SAM" id="SignalP"/>
    </source>
</evidence>
<accession>A0ABW3K0S6</accession>
<protein>
    <submittedName>
        <fullName evidence="2">DUF6588 family protein</fullName>
    </submittedName>
</protein>
<comment type="caution">
    <text evidence="2">The sequence shown here is derived from an EMBL/GenBank/DDBJ whole genome shotgun (WGS) entry which is preliminary data.</text>
</comment>
<dbReference type="Pfam" id="PF20230">
    <property type="entry name" value="DUF6588"/>
    <property type="match status" value="1"/>
</dbReference>
<dbReference type="InterPro" id="IPR046495">
    <property type="entry name" value="DUF6588"/>
</dbReference>
<dbReference type="EMBL" id="JBHTKA010000002">
    <property type="protein sequence ID" value="MFD0999590.1"/>
    <property type="molecule type" value="Genomic_DNA"/>
</dbReference>
<sequence>MRNLYLLCVALAVCAAPACAQNDIAKFFPAGKENAQLLTGAYLEPLTKDLGTLLNNGWYTTAKTHKRFGFDLSVTVNNLLVSKDQKYFNMPAGVSGLSFEGTTEGGTQIPTAYGPKNEESEFLITSKMNSGTRFNGPEGFEPGKDYPLESAVLPTLQLGVGLFKNTDIRIRYTPEVKINDVKVGNWGVGVMHDIKQHIPGLIELPFSWTFFAGYTQMNGDADLSGEFAGSGQKGEMTGKGITLQTVVSKNFKVVTFYGSVGYQHSSVKYDVKGIYEVGSGGGESDVLLETPFTLTDPFSYEYSTQGIRGTAGIQFKFGPVLLNSDFTLAHSQKLLTAGFGFTFN</sequence>
<keyword evidence="3" id="KW-1185">Reference proteome</keyword>
<evidence type="ECO:0000313" key="3">
    <source>
        <dbReference type="Proteomes" id="UP001597112"/>
    </source>
</evidence>
<feature type="signal peptide" evidence="1">
    <location>
        <begin position="1"/>
        <end position="20"/>
    </location>
</feature>
<reference evidence="3" key="1">
    <citation type="journal article" date="2019" name="Int. J. Syst. Evol. Microbiol.">
        <title>The Global Catalogue of Microorganisms (GCM) 10K type strain sequencing project: providing services to taxonomists for standard genome sequencing and annotation.</title>
        <authorList>
            <consortium name="The Broad Institute Genomics Platform"/>
            <consortium name="The Broad Institute Genome Sequencing Center for Infectious Disease"/>
            <person name="Wu L."/>
            <person name="Ma J."/>
        </authorList>
    </citation>
    <scope>NUCLEOTIDE SEQUENCE [LARGE SCALE GENOMIC DNA]</scope>
    <source>
        <strain evidence="3">CCUG 58938</strain>
    </source>
</reference>
<dbReference type="RefSeq" id="WP_377578401.1">
    <property type="nucleotide sequence ID" value="NZ_JBHTKA010000002.1"/>
</dbReference>
<organism evidence="2 3">
    <name type="scientific">Ohtaekwangia kribbensis</name>
    <dbReference type="NCBI Taxonomy" id="688913"/>
    <lineage>
        <taxon>Bacteria</taxon>
        <taxon>Pseudomonadati</taxon>
        <taxon>Bacteroidota</taxon>
        <taxon>Cytophagia</taxon>
        <taxon>Cytophagales</taxon>
        <taxon>Fulvivirgaceae</taxon>
        <taxon>Ohtaekwangia</taxon>
    </lineage>
</organism>
<feature type="chain" id="PRO_5046322226" evidence="1">
    <location>
        <begin position="21"/>
        <end position="344"/>
    </location>
</feature>
<keyword evidence="1" id="KW-0732">Signal</keyword>
<gene>
    <name evidence="2" type="ORF">ACFQ21_09745</name>
</gene>
<dbReference type="Proteomes" id="UP001597112">
    <property type="component" value="Unassembled WGS sequence"/>
</dbReference>
<evidence type="ECO:0000313" key="2">
    <source>
        <dbReference type="EMBL" id="MFD0999590.1"/>
    </source>
</evidence>
<name>A0ABW3K0S6_9BACT</name>
<proteinExistence type="predicted"/>